<evidence type="ECO:0000313" key="2">
    <source>
        <dbReference type="EMBL" id="QHT92118.1"/>
    </source>
</evidence>
<dbReference type="EMBL" id="MN740177">
    <property type="protein sequence ID" value="QHT92118.1"/>
    <property type="molecule type" value="Genomic_DNA"/>
</dbReference>
<sequence length="168" mass="19415">MNSKKVSTESCLSRSREIICACCGIIGHRICDCKSHIITNLEDDIINITIRCCDDDNRRTRLITMLLNGYWVNNRSEIVFALCYSNQITIDFDSTHNTFKLACLLLKHYYYITHYILPITLGYGCSLNMCPILLEKKTMFNLKKTLNKIKRDNNRCNIRSSPIPIPRG</sequence>
<proteinExistence type="predicted"/>
<organism evidence="2">
    <name type="scientific">viral metagenome</name>
    <dbReference type="NCBI Taxonomy" id="1070528"/>
    <lineage>
        <taxon>unclassified sequences</taxon>
        <taxon>metagenomes</taxon>
        <taxon>organismal metagenomes</taxon>
    </lineage>
</organism>
<name>A0A6C0IG00_9ZZZZ</name>
<feature type="transmembrane region" description="Helical" evidence="1">
    <location>
        <begin position="115"/>
        <end position="134"/>
    </location>
</feature>
<protein>
    <submittedName>
        <fullName evidence="2">Uncharacterized protein</fullName>
    </submittedName>
</protein>
<reference evidence="2" key="1">
    <citation type="journal article" date="2020" name="Nature">
        <title>Giant virus diversity and host interactions through global metagenomics.</title>
        <authorList>
            <person name="Schulz F."/>
            <person name="Roux S."/>
            <person name="Paez-Espino D."/>
            <person name="Jungbluth S."/>
            <person name="Walsh D.A."/>
            <person name="Denef V.J."/>
            <person name="McMahon K.D."/>
            <person name="Konstantinidis K.T."/>
            <person name="Eloe-Fadrosh E.A."/>
            <person name="Kyrpides N.C."/>
            <person name="Woyke T."/>
        </authorList>
    </citation>
    <scope>NUCLEOTIDE SEQUENCE</scope>
    <source>
        <strain evidence="2">GVMAG-M-3300023184-86</strain>
    </source>
</reference>
<keyword evidence="1" id="KW-1133">Transmembrane helix</keyword>
<keyword evidence="1" id="KW-0472">Membrane</keyword>
<dbReference type="AlphaFoldDB" id="A0A6C0IG00"/>
<accession>A0A6C0IG00</accession>
<evidence type="ECO:0000256" key="1">
    <source>
        <dbReference type="SAM" id="Phobius"/>
    </source>
</evidence>
<keyword evidence="1" id="KW-0812">Transmembrane</keyword>